<reference evidence="2" key="1">
    <citation type="journal article" date="2020" name="Nature">
        <title>Giant virus diversity and host interactions through global metagenomics.</title>
        <authorList>
            <person name="Schulz F."/>
            <person name="Roux S."/>
            <person name="Paez-Espino D."/>
            <person name="Jungbluth S."/>
            <person name="Walsh D.A."/>
            <person name="Denef V.J."/>
            <person name="McMahon K.D."/>
            <person name="Konstantinidis K.T."/>
            <person name="Eloe-Fadrosh E.A."/>
            <person name="Kyrpides N.C."/>
            <person name="Woyke T."/>
        </authorList>
    </citation>
    <scope>NUCLEOTIDE SEQUENCE</scope>
    <source>
        <strain evidence="2">GVMAG-M-3300009182-78</strain>
    </source>
</reference>
<protein>
    <recommendedName>
        <fullName evidence="1">Hedgehog/Intein (Hint) domain-containing protein</fullName>
    </recommendedName>
</protein>
<dbReference type="InterPro" id="IPR028992">
    <property type="entry name" value="Hedgehog/Intein_dom"/>
</dbReference>
<evidence type="ECO:0000259" key="1">
    <source>
        <dbReference type="Pfam" id="PF13403"/>
    </source>
</evidence>
<sequence length="409" mass="43629">MSYIDLTSSAYSNLSQFGVLASGALNSTGVIDVDNGYYYGSSGDYTSLNGVGYPSGFNDTISTSALSQLSNLIIEIIGVTDTLPRINIGTGGGDLTISPGVNYLGTAGANIAFTGQTITFDAAGDSNAQFFIASSGVSATDALTFTSTIFKLKPDGSSGPEAKPCNIFWLVKDGGFTATDSSVPGIIITDADFTTTSDAAPDISFTGHIYSQGAATFTRSGAGTLTINSSTCAYSPEPNPVPNPISAICFLGDTPILTDQGIIAISEIDPEVHTIREEKILAITKTTTLDEYLVCFEQDAFGLGVPSKKTVMSKDHKVYCNGNMIEARRFINKFANVNTVDYCGQVLYNIVMEKHSIINVNNLICETLHPENMIAKLYTNQTLKYKNAFIAQMNKDILKKHALNKKLTK</sequence>
<dbReference type="Pfam" id="PF13403">
    <property type="entry name" value="Hint_2"/>
    <property type="match status" value="1"/>
</dbReference>
<accession>A0A6C0B1B8</accession>
<evidence type="ECO:0000313" key="2">
    <source>
        <dbReference type="EMBL" id="QHS85253.1"/>
    </source>
</evidence>
<feature type="domain" description="Hedgehog/Intein (Hint)" evidence="1">
    <location>
        <begin position="248"/>
        <end position="371"/>
    </location>
</feature>
<organism evidence="2">
    <name type="scientific">viral metagenome</name>
    <dbReference type="NCBI Taxonomy" id="1070528"/>
    <lineage>
        <taxon>unclassified sequences</taxon>
        <taxon>metagenomes</taxon>
        <taxon>organismal metagenomes</taxon>
    </lineage>
</organism>
<name>A0A6C0B1B8_9ZZZZ</name>
<dbReference type="AlphaFoldDB" id="A0A6C0B1B8"/>
<dbReference type="EMBL" id="MN739042">
    <property type="protein sequence ID" value="QHS85253.1"/>
    <property type="molecule type" value="Genomic_DNA"/>
</dbReference>
<proteinExistence type="predicted"/>